<protein>
    <submittedName>
        <fullName evidence="2">Uncharacterized protein</fullName>
    </submittedName>
</protein>
<evidence type="ECO:0000313" key="1">
    <source>
        <dbReference type="Proteomes" id="UP000036681"/>
    </source>
</evidence>
<dbReference type="WBParaSite" id="ALUE_0001369101-mRNA-1">
    <property type="protein sequence ID" value="ALUE_0001369101-mRNA-1"/>
    <property type="gene ID" value="ALUE_0001369101"/>
</dbReference>
<dbReference type="Proteomes" id="UP000036681">
    <property type="component" value="Unplaced"/>
</dbReference>
<organism evidence="1 2">
    <name type="scientific">Ascaris lumbricoides</name>
    <name type="common">Giant roundworm</name>
    <dbReference type="NCBI Taxonomy" id="6252"/>
    <lineage>
        <taxon>Eukaryota</taxon>
        <taxon>Metazoa</taxon>
        <taxon>Ecdysozoa</taxon>
        <taxon>Nematoda</taxon>
        <taxon>Chromadorea</taxon>
        <taxon>Rhabditida</taxon>
        <taxon>Spirurina</taxon>
        <taxon>Ascaridomorpha</taxon>
        <taxon>Ascaridoidea</taxon>
        <taxon>Ascarididae</taxon>
        <taxon>Ascaris</taxon>
    </lineage>
</organism>
<name>A0A0M3I8K6_ASCLU</name>
<reference evidence="2" key="1">
    <citation type="submission" date="2017-02" db="UniProtKB">
        <authorList>
            <consortium name="WormBaseParasite"/>
        </authorList>
    </citation>
    <scope>IDENTIFICATION</scope>
</reference>
<proteinExistence type="predicted"/>
<sequence>MSEIDGFALHSRLSLRCIWHIMTSDGFNDGSMPAGGCNNGRGIVVIFGHCGIRRCRSKLVVIF</sequence>
<dbReference type="AlphaFoldDB" id="A0A0M3I8K6"/>
<evidence type="ECO:0000313" key="2">
    <source>
        <dbReference type="WBParaSite" id="ALUE_0001369101-mRNA-1"/>
    </source>
</evidence>
<keyword evidence="1" id="KW-1185">Reference proteome</keyword>
<accession>A0A0M3I8K6</accession>